<dbReference type="STRING" id="1817864.A2Z21_01630"/>
<comment type="function">
    <text evidence="5 8">Succinyl-CoA synthetase functions in the citric acid cycle (TCA), coupling the hydrolysis of succinyl-CoA to the synthesis of either ATP or GTP and thus represents the only step of substrate-level phosphorylation in the TCA. The alpha subunit of the enzyme binds the substrates coenzyme A and phosphate, while succinate binding and nucleotide specificity is provided by the beta subunit.</text>
</comment>
<keyword evidence="2 5" id="KW-0436">Ligase</keyword>
<dbReference type="Gene3D" id="3.40.50.720">
    <property type="entry name" value="NAD(P)-binding Rossmann-like Domain"/>
    <property type="match status" value="1"/>
</dbReference>
<dbReference type="InterPro" id="IPR017440">
    <property type="entry name" value="Cit_synth/succinyl-CoA_lig_AS"/>
</dbReference>
<dbReference type="InterPro" id="IPR016102">
    <property type="entry name" value="Succinyl-CoA_synth-like"/>
</dbReference>
<dbReference type="NCBIfam" id="TIGR01019">
    <property type="entry name" value="sucCoAalpha"/>
    <property type="match status" value="1"/>
</dbReference>
<gene>
    <name evidence="5" type="primary">sucD</name>
    <name evidence="10" type="ORF">A2Z21_01630</name>
</gene>
<dbReference type="EC" id="6.2.1.5" evidence="5"/>
<evidence type="ECO:0000256" key="3">
    <source>
        <dbReference type="ARBA" id="ARBA00022741"/>
    </source>
</evidence>
<keyword evidence="1 5" id="KW-0816">Tricarboxylic acid cycle</keyword>
<comment type="similarity">
    <text evidence="4 5 7">Belongs to the succinate/malate CoA ligase alpha subunit family.</text>
</comment>
<dbReference type="GO" id="GO:0004776">
    <property type="term" value="F:succinate-CoA ligase (GDP-forming) activity"/>
    <property type="evidence" value="ECO:0007669"/>
    <property type="project" value="TreeGrafter"/>
</dbReference>
<dbReference type="PRINTS" id="PR01798">
    <property type="entry name" value="SCOASYNTHASE"/>
</dbReference>
<feature type="binding site" evidence="5">
    <location>
        <begin position="17"/>
        <end position="20"/>
    </location>
    <ligand>
        <name>CoA</name>
        <dbReference type="ChEBI" id="CHEBI:57287"/>
    </ligand>
</feature>
<keyword evidence="3 5" id="KW-0547">Nucleotide-binding</keyword>
<comment type="catalytic activity">
    <reaction evidence="5 8">
        <text>succinate + ATP + CoA = succinyl-CoA + ADP + phosphate</text>
        <dbReference type="Rhea" id="RHEA:17661"/>
        <dbReference type="ChEBI" id="CHEBI:30031"/>
        <dbReference type="ChEBI" id="CHEBI:30616"/>
        <dbReference type="ChEBI" id="CHEBI:43474"/>
        <dbReference type="ChEBI" id="CHEBI:57287"/>
        <dbReference type="ChEBI" id="CHEBI:57292"/>
        <dbReference type="ChEBI" id="CHEBI:456216"/>
        <dbReference type="EC" id="6.2.1.5"/>
    </reaction>
</comment>
<dbReference type="FunFam" id="3.40.50.261:FF:000006">
    <property type="entry name" value="Succinate--CoA ligase [ADP-forming] subunit alpha"/>
    <property type="match status" value="1"/>
</dbReference>
<dbReference type="Gene3D" id="3.40.50.261">
    <property type="entry name" value="Succinyl-CoA synthetase domains"/>
    <property type="match status" value="1"/>
</dbReference>
<dbReference type="InterPro" id="IPR003781">
    <property type="entry name" value="CoA-bd"/>
</dbReference>
<comment type="pathway">
    <text evidence="5 8">Carbohydrate metabolism; tricarboxylic acid cycle; succinate from succinyl-CoA (ligase route): step 1/1.</text>
</comment>
<name>A0A1F5UX49_FRAXR</name>
<dbReference type="InterPro" id="IPR033847">
    <property type="entry name" value="Citrt_syn/SCS-alpha_CS"/>
</dbReference>
<evidence type="ECO:0000256" key="4">
    <source>
        <dbReference type="ARBA" id="ARBA00060724"/>
    </source>
</evidence>
<dbReference type="GO" id="GO:0000166">
    <property type="term" value="F:nucleotide binding"/>
    <property type="evidence" value="ECO:0007669"/>
    <property type="project" value="UniProtKB-KW"/>
</dbReference>
<reference evidence="10 11" key="1">
    <citation type="journal article" date="2016" name="Nat. Commun.">
        <title>Thousands of microbial genomes shed light on interconnected biogeochemical processes in an aquifer system.</title>
        <authorList>
            <person name="Anantharaman K."/>
            <person name="Brown C.T."/>
            <person name="Hug L.A."/>
            <person name="Sharon I."/>
            <person name="Castelle C.J."/>
            <person name="Probst A.J."/>
            <person name="Thomas B.C."/>
            <person name="Singh A."/>
            <person name="Wilkins M.J."/>
            <person name="Karaoz U."/>
            <person name="Brodie E.L."/>
            <person name="Williams K.H."/>
            <person name="Hubbard S.S."/>
            <person name="Banfield J.F."/>
        </authorList>
    </citation>
    <scope>NUCLEOTIDE SEQUENCE [LARGE SCALE GENOMIC DNA]</scope>
    <source>
        <strain evidence="11">RBG_16_55_9</strain>
    </source>
</reference>
<dbReference type="InterPro" id="IPR005810">
    <property type="entry name" value="CoA_lig_alpha"/>
</dbReference>
<proteinExistence type="inferred from homology"/>
<dbReference type="PROSITE" id="PS00399">
    <property type="entry name" value="SUCCINYL_COA_LIG_2"/>
    <property type="match status" value="1"/>
</dbReference>
<protein>
    <recommendedName>
        <fullName evidence="5">Succinate--CoA ligase [ADP-forming] subunit alpha</fullName>
        <ecNumber evidence="5">6.2.1.5</ecNumber>
    </recommendedName>
    <alternativeName>
        <fullName evidence="5">Succinyl-CoA synthetase subunit alpha</fullName>
        <shortName evidence="5">SCS-alpha</shortName>
    </alternativeName>
</protein>
<comment type="catalytic activity">
    <reaction evidence="5">
        <text>GTP + succinate + CoA = succinyl-CoA + GDP + phosphate</text>
        <dbReference type="Rhea" id="RHEA:22120"/>
        <dbReference type="ChEBI" id="CHEBI:30031"/>
        <dbReference type="ChEBI" id="CHEBI:37565"/>
        <dbReference type="ChEBI" id="CHEBI:43474"/>
        <dbReference type="ChEBI" id="CHEBI:57287"/>
        <dbReference type="ChEBI" id="CHEBI:57292"/>
        <dbReference type="ChEBI" id="CHEBI:58189"/>
    </reaction>
</comment>
<sequence length="291" mass="30666">MSILIDESTQVLVQGITGKEGSFHTQRMIEYGTRVVAGVTPGKGGNSLDGVPIYNTVMEAVNRHRIDAAVVFVPARYATDAISEEVDAKIPLIVCITEGIPLHQMLRTYEIVRSHGAKLIGPNCPGLLSAGKSKIGIIPGQIFKSGPVGVVSRSGTLTYEIVDQLTKAGIGQTTAVGIGGDPVIGSSFIDILELFERDPETQLVVMVGEIGGSDEEQAAEFISRKLTKPVISYIAGFSAPPGKRMGHAGAIITGSSGTAEAKAKALEAKGIPVARTPRQIVELVKQKLRKA</sequence>
<accession>A0A1F5UX49</accession>
<evidence type="ECO:0000256" key="6">
    <source>
        <dbReference type="PIRSR" id="PIRSR001553-1"/>
    </source>
</evidence>
<dbReference type="GO" id="GO:0006099">
    <property type="term" value="P:tricarboxylic acid cycle"/>
    <property type="evidence" value="ECO:0007669"/>
    <property type="project" value="UniProtKB-UniRule"/>
</dbReference>
<dbReference type="PANTHER" id="PTHR11117:SF2">
    <property type="entry name" value="SUCCINATE--COA LIGASE [ADP_GDP-FORMING] SUBUNIT ALPHA, MITOCHONDRIAL"/>
    <property type="match status" value="1"/>
</dbReference>
<comment type="subunit">
    <text evidence="5 8">Heterotetramer of two alpha and two beta subunits.</text>
</comment>
<dbReference type="HAMAP" id="MF_01988">
    <property type="entry name" value="Succ_CoA_alpha"/>
    <property type="match status" value="1"/>
</dbReference>
<feature type="binding site" evidence="5">
    <location>
        <begin position="96"/>
        <end position="98"/>
    </location>
    <ligand>
        <name>CoA</name>
        <dbReference type="ChEBI" id="CHEBI:57287"/>
    </ligand>
</feature>
<dbReference type="PROSITE" id="PS01216">
    <property type="entry name" value="SUCCINYL_COA_LIG_1"/>
    <property type="match status" value="1"/>
</dbReference>
<evidence type="ECO:0000259" key="9">
    <source>
        <dbReference type="SMART" id="SM00881"/>
    </source>
</evidence>
<dbReference type="UniPathway" id="UPA00223">
    <property type="reaction ID" value="UER00999"/>
</dbReference>
<feature type="binding site" evidence="5">
    <location>
        <position position="43"/>
    </location>
    <ligand>
        <name>CoA</name>
        <dbReference type="ChEBI" id="CHEBI:57287"/>
    </ligand>
</feature>
<evidence type="ECO:0000313" key="10">
    <source>
        <dbReference type="EMBL" id="OGF55678.1"/>
    </source>
</evidence>
<dbReference type="FunFam" id="3.40.50.720:FF:000277">
    <property type="entry name" value="Succinate--CoA ligase [ADP-forming] subunit alpha"/>
    <property type="match status" value="1"/>
</dbReference>
<dbReference type="AlphaFoldDB" id="A0A1F5UX49"/>
<feature type="active site" description="Tele-phosphohistidine intermediate" evidence="5 6">
    <location>
        <position position="247"/>
    </location>
</feature>
<evidence type="ECO:0000313" key="11">
    <source>
        <dbReference type="Proteomes" id="UP000179157"/>
    </source>
</evidence>
<evidence type="ECO:0000256" key="7">
    <source>
        <dbReference type="RuleBase" id="RU000677"/>
    </source>
</evidence>
<dbReference type="InterPro" id="IPR005811">
    <property type="entry name" value="SUCC_ACL_C"/>
</dbReference>
<dbReference type="EMBL" id="MFGX01000051">
    <property type="protein sequence ID" value="OGF55678.1"/>
    <property type="molecule type" value="Genomic_DNA"/>
</dbReference>
<dbReference type="SUPFAM" id="SSF52210">
    <property type="entry name" value="Succinyl-CoA synthetase domains"/>
    <property type="match status" value="1"/>
</dbReference>
<feature type="binding site" evidence="5">
    <location>
        <position position="159"/>
    </location>
    <ligand>
        <name>substrate</name>
        <note>ligand shared with subunit beta</note>
    </ligand>
</feature>
<dbReference type="NCBIfam" id="NF004230">
    <property type="entry name" value="PRK05678.1"/>
    <property type="match status" value="1"/>
</dbReference>
<dbReference type="PANTHER" id="PTHR11117">
    <property type="entry name" value="SUCCINYL-COA LIGASE SUBUNIT ALPHA"/>
    <property type="match status" value="1"/>
</dbReference>
<dbReference type="Pfam" id="PF00549">
    <property type="entry name" value="Ligase_CoA"/>
    <property type="match status" value="1"/>
</dbReference>
<comment type="caution">
    <text evidence="10">The sequence shown here is derived from an EMBL/GenBank/DDBJ whole genome shotgun (WGS) entry which is preliminary data.</text>
</comment>
<dbReference type="GO" id="GO:0009361">
    <property type="term" value="C:succinate-CoA ligase complex (ADP-forming)"/>
    <property type="evidence" value="ECO:0007669"/>
    <property type="project" value="TreeGrafter"/>
</dbReference>
<dbReference type="InterPro" id="IPR036291">
    <property type="entry name" value="NAD(P)-bd_dom_sf"/>
</dbReference>
<organism evidence="10 11">
    <name type="scientific">Fraserbacteria sp. (strain RBG_16_55_9)</name>
    <dbReference type="NCBI Taxonomy" id="1817864"/>
    <lineage>
        <taxon>Bacteria</taxon>
        <taxon>Candidatus Fraseribacteriota</taxon>
    </lineage>
</organism>
<dbReference type="Pfam" id="PF02629">
    <property type="entry name" value="CoA_binding"/>
    <property type="match status" value="1"/>
</dbReference>
<dbReference type="PIRSF" id="PIRSF001553">
    <property type="entry name" value="SucCS_alpha"/>
    <property type="match status" value="1"/>
</dbReference>
<evidence type="ECO:0000256" key="1">
    <source>
        <dbReference type="ARBA" id="ARBA00022532"/>
    </source>
</evidence>
<dbReference type="Proteomes" id="UP000179157">
    <property type="component" value="Unassembled WGS sequence"/>
</dbReference>
<dbReference type="GO" id="GO:0004775">
    <property type="term" value="F:succinate-CoA ligase (ADP-forming) activity"/>
    <property type="evidence" value="ECO:0007669"/>
    <property type="project" value="UniProtKB-UniRule"/>
</dbReference>
<evidence type="ECO:0000256" key="2">
    <source>
        <dbReference type="ARBA" id="ARBA00022598"/>
    </source>
</evidence>
<evidence type="ECO:0000256" key="5">
    <source>
        <dbReference type="HAMAP-Rule" id="MF_01988"/>
    </source>
</evidence>
<feature type="domain" description="CoA-binding" evidence="9">
    <location>
        <begin position="4"/>
        <end position="100"/>
    </location>
</feature>
<evidence type="ECO:0000256" key="8">
    <source>
        <dbReference type="RuleBase" id="RU000699"/>
    </source>
</evidence>
<dbReference type="SUPFAM" id="SSF51735">
    <property type="entry name" value="NAD(P)-binding Rossmann-fold domains"/>
    <property type="match status" value="1"/>
</dbReference>
<dbReference type="SMART" id="SM00881">
    <property type="entry name" value="CoA_binding"/>
    <property type="match status" value="1"/>
</dbReference>